<dbReference type="AlphaFoldDB" id="A0A9N9AI31"/>
<evidence type="ECO:0000313" key="5">
    <source>
        <dbReference type="Proteomes" id="UP000789375"/>
    </source>
</evidence>
<reference evidence="4" key="1">
    <citation type="submission" date="2021-06" db="EMBL/GenBank/DDBJ databases">
        <authorList>
            <person name="Kallberg Y."/>
            <person name="Tangrot J."/>
            <person name="Rosling A."/>
        </authorList>
    </citation>
    <scope>NUCLEOTIDE SEQUENCE</scope>
    <source>
        <strain evidence="4">87-6 pot B 2015</strain>
    </source>
</reference>
<dbReference type="EMBL" id="CAJVPP010001061">
    <property type="protein sequence ID" value="CAG8531703.1"/>
    <property type="molecule type" value="Genomic_DNA"/>
</dbReference>
<evidence type="ECO:0000259" key="3">
    <source>
        <dbReference type="PROSITE" id="PS50966"/>
    </source>
</evidence>
<dbReference type="PANTHER" id="PTHR35385:SF2">
    <property type="entry name" value="PROTEIN B, PUTATIVE-RELATED"/>
    <property type="match status" value="1"/>
</dbReference>
<organism evidence="4 5">
    <name type="scientific">Funneliformis mosseae</name>
    <name type="common">Endomycorrhizal fungus</name>
    <name type="synonym">Glomus mosseae</name>
    <dbReference type="NCBI Taxonomy" id="27381"/>
    <lineage>
        <taxon>Eukaryota</taxon>
        <taxon>Fungi</taxon>
        <taxon>Fungi incertae sedis</taxon>
        <taxon>Mucoromycota</taxon>
        <taxon>Glomeromycotina</taxon>
        <taxon>Glomeromycetes</taxon>
        <taxon>Glomerales</taxon>
        <taxon>Glomeraceae</taxon>
        <taxon>Funneliformis</taxon>
    </lineage>
</organism>
<keyword evidence="5" id="KW-1185">Reference proteome</keyword>
<evidence type="ECO:0000256" key="2">
    <source>
        <dbReference type="SAM" id="MobiDB-lite"/>
    </source>
</evidence>
<comment type="caution">
    <text evidence="4">The sequence shown here is derived from an EMBL/GenBank/DDBJ whole genome shotgun (WGS) entry which is preliminary data.</text>
</comment>
<feature type="compositionally biased region" description="Basic residues" evidence="2">
    <location>
        <begin position="316"/>
        <end position="330"/>
    </location>
</feature>
<keyword evidence="1" id="KW-0479">Metal-binding</keyword>
<keyword evidence="1" id="KW-0862">Zinc</keyword>
<dbReference type="PANTHER" id="PTHR35385">
    <property type="entry name" value="PROTEIN B, PUTATIVE-RELATED-RELATED"/>
    <property type="match status" value="1"/>
</dbReference>
<evidence type="ECO:0000256" key="1">
    <source>
        <dbReference type="PROSITE-ProRule" id="PRU00325"/>
    </source>
</evidence>
<evidence type="ECO:0000313" key="4">
    <source>
        <dbReference type="EMBL" id="CAG8531703.1"/>
    </source>
</evidence>
<dbReference type="InterPro" id="IPR007527">
    <property type="entry name" value="Znf_SWIM"/>
</dbReference>
<dbReference type="PROSITE" id="PS50966">
    <property type="entry name" value="ZF_SWIM"/>
    <property type="match status" value="1"/>
</dbReference>
<dbReference type="Proteomes" id="UP000789375">
    <property type="component" value="Unassembled WGS sequence"/>
</dbReference>
<accession>A0A9N9AI31</accession>
<keyword evidence="1" id="KW-0863">Zinc-finger</keyword>
<sequence>MRKAINLLKTILPENAFFGRGSLGLIIFLTDDSNAERNALKHVNLKESDFCTCFTFYRHFGEMDSNYYEFAQTFYYVYPLFQKHFEFLWERHQCYALSFRVGLPTRKNNTNNYVEHSMSGDYLKLRINILDTYVLQNVFCVLAGKDEIGTCTCPIRVSGAPCKHQGAVAMKYHIAILNSIPSLTSEVRMIYAYVACSFYALLRPISTPQVQESTLQDIYPNNILDEHIERRVPNEESTDIDYTSFVTFLEEVKSDYQIASPQLRTALDKFAERYCSAKSKSFPQLTCYLYDLNRSLNPTARVKSGSMIRVQVESVKRRKTKGSGGRKRKLPNTICDEKETLNPHVIPARKRG</sequence>
<dbReference type="GO" id="GO:0008270">
    <property type="term" value="F:zinc ion binding"/>
    <property type="evidence" value="ECO:0007669"/>
    <property type="project" value="UniProtKB-KW"/>
</dbReference>
<gene>
    <name evidence="4" type="ORF">FMOSSE_LOCUS5541</name>
</gene>
<name>A0A9N9AI31_FUNMO</name>
<feature type="region of interest" description="Disordered" evidence="2">
    <location>
        <begin position="316"/>
        <end position="352"/>
    </location>
</feature>
<proteinExistence type="predicted"/>
<feature type="domain" description="SWIM-type" evidence="3">
    <location>
        <begin position="139"/>
        <end position="173"/>
    </location>
</feature>
<protein>
    <submittedName>
        <fullName evidence="4">4984_t:CDS:1</fullName>
    </submittedName>
</protein>